<dbReference type="Proteomes" id="UP000249495">
    <property type="component" value="Chromosome 1"/>
</dbReference>
<sequence>MKKFLQIILGHLTSFIESSPRPPIVNHKIKQHHRLISEALKKHEAVHVIYQEKSFTGDIVKYDKEAGKLILKNFKKNMSVIIAISDIDKLTLVPPTIKQSQKWT</sequence>
<evidence type="ECO:0000313" key="1">
    <source>
        <dbReference type="EMBL" id="SQF40770.1"/>
    </source>
</evidence>
<dbReference type="OrthoDB" id="2223583at2"/>
<gene>
    <name evidence="1" type="ORF">NCTC12278_01348</name>
</gene>
<protein>
    <recommendedName>
        <fullName evidence="3">YolD-like protein</fullName>
    </recommendedName>
</protein>
<proteinExistence type="predicted"/>
<dbReference type="KEGG" id="sfer:NCTC12278_01348"/>
<evidence type="ECO:0008006" key="3">
    <source>
        <dbReference type="Google" id="ProtNLM"/>
    </source>
</evidence>
<dbReference type="EMBL" id="LS483343">
    <property type="protein sequence ID" value="SQF40770.1"/>
    <property type="molecule type" value="Genomic_DNA"/>
</dbReference>
<accession>A0A2X3VHB5</accession>
<dbReference type="RefSeq" id="WP_018030196.1">
    <property type="nucleotide sequence ID" value="NZ_CAMCCF010000002.1"/>
</dbReference>
<keyword evidence="2" id="KW-1185">Reference proteome</keyword>
<reference evidence="1 2" key="1">
    <citation type="submission" date="2018-06" db="EMBL/GenBank/DDBJ databases">
        <authorList>
            <consortium name="Pathogen Informatics"/>
            <person name="Doyle S."/>
        </authorList>
    </citation>
    <scope>NUCLEOTIDE SEQUENCE [LARGE SCALE GENOMIC DNA]</scope>
    <source>
        <strain evidence="1 2">NCTC12278</strain>
    </source>
</reference>
<dbReference type="AlphaFoldDB" id="A0A2X3VHB5"/>
<organism evidence="1 2">
    <name type="scientific">Streptococcus ferus</name>
    <dbReference type="NCBI Taxonomy" id="1345"/>
    <lineage>
        <taxon>Bacteria</taxon>
        <taxon>Bacillati</taxon>
        <taxon>Bacillota</taxon>
        <taxon>Bacilli</taxon>
        <taxon>Lactobacillales</taxon>
        <taxon>Streptococcaceae</taxon>
        <taxon>Streptococcus</taxon>
    </lineage>
</organism>
<name>A0A2X3VHB5_9STRE</name>
<evidence type="ECO:0000313" key="2">
    <source>
        <dbReference type="Proteomes" id="UP000249495"/>
    </source>
</evidence>